<protein>
    <submittedName>
        <fullName evidence="6">Rrna adenine n-6-methyltransferase</fullName>
    </submittedName>
</protein>
<dbReference type="CDD" id="cd02440">
    <property type="entry name" value="AdoMet_MTases"/>
    <property type="match status" value="1"/>
</dbReference>
<sequence>MSKNRNKGQNPPVWVSQNYLTSNKTIKRLLHITSISASDHVIEIGPGKGHITGLLLKNCREVTAIELDEKLYGNLLEKFKGVENLNLYHQDFMQWQLPSAVSYKVFANIPFCHTTDILRKLTESKNQPAEAWLTMQKGAAKRFMGKPHETMRSLMIKPVFDLKIIYHFKREDFHPKPGVDVVLLHLKKKAQPDILPAQWRDYEHFVSKALRNHNAELRHMFTKKQLSLAFREAGISDFAPGEILYVQWLCLFRCYFKHVIHKVSV</sequence>
<dbReference type="InterPro" id="IPR029063">
    <property type="entry name" value="SAM-dependent_MTases_sf"/>
</dbReference>
<dbReference type="InterPro" id="IPR001737">
    <property type="entry name" value="KsgA/Erm"/>
</dbReference>
<name>A0A0W8E8C2_9ZZZZ</name>
<keyword evidence="2 6" id="KW-0808">Transferase</keyword>
<dbReference type="NCBIfam" id="NF000499">
    <property type="entry name" value="Erm23S_rRNA_broad"/>
    <property type="match status" value="1"/>
</dbReference>
<evidence type="ECO:0000256" key="3">
    <source>
        <dbReference type="ARBA" id="ARBA00022691"/>
    </source>
</evidence>
<evidence type="ECO:0000256" key="1">
    <source>
        <dbReference type="ARBA" id="ARBA00022603"/>
    </source>
</evidence>
<dbReference type="InterPro" id="IPR020596">
    <property type="entry name" value="rRNA_Ade_Mease_Trfase_CS"/>
</dbReference>
<gene>
    <name evidence="6" type="ORF">ASZ90_017767</name>
</gene>
<dbReference type="PANTHER" id="PTHR11727:SF7">
    <property type="entry name" value="DIMETHYLADENOSINE TRANSFERASE-RELATED"/>
    <property type="match status" value="1"/>
</dbReference>
<dbReference type="PROSITE" id="PS51689">
    <property type="entry name" value="SAM_RNA_A_N6_MT"/>
    <property type="match status" value="1"/>
</dbReference>
<evidence type="ECO:0000313" key="6">
    <source>
        <dbReference type="EMBL" id="KUG04887.1"/>
    </source>
</evidence>
<organism evidence="6">
    <name type="scientific">hydrocarbon metagenome</name>
    <dbReference type="NCBI Taxonomy" id="938273"/>
    <lineage>
        <taxon>unclassified sequences</taxon>
        <taxon>metagenomes</taxon>
        <taxon>ecological metagenomes</taxon>
    </lineage>
</organism>
<feature type="domain" description="Ribosomal RNA adenine methylase transferase N-terminal" evidence="5">
    <location>
        <begin position="25"/>
        <end position="190"/>
    </location>
</feature>
<comment type="caution">
    <text evidence="6">The sequence shown here is derived from an EMBL/GenBank/DDBJ whole genome shotgun (WGS) entry which is preliminary data.</text>
</comment>
<evidence type="ECO:0000256" key="2">
    <source>
        <dbReference type="ARBA" id="ARBA00022679"/>
    </source>
</evidence>
<dbReference type="AlphaFoldDB" id="A0A0W8E8C2"/>
<keyword evidence="1 6" id="KW-0489">Methyltransferase</keyword>
<dbReference type="GO" id="GO:0003723">
    <property type="term" value="F:RNA binding"/>
    <property type="evidence" value="ECO:0007669"/>
    <property type="project" value="UniProtKB-KW"/>
</dbReference>
<dbReference type="PROSITE" id="PS01131">
    <property type="entry name" value="RRNA_A_DIMETH"/>
    <property type="match status" value="1"/>
</dbReference>
<proteinExistence type="predicted"/>
<dbReference type="Pfam" id="PF00398">
    <property type="entry name" value="RrnaAD"/>
    <property type="match status" value="1"/>
</dbReference>
<dbReference type="SUPFAM" id="SSF53335">
    <property type="entry name" value="S-adenosyl-L-methionine-dependent methyltransferases"/>
    <property type="match status" value="1"/>
</dbReference>
<evidence type="ECO:0000259" key="5">
    <source>
        <dbReference type="SMART" id="SM00650"/>
    </source>
</evidence>
<dbReference type="GO" id="GO:0000179">
    <property type="term" value="F:rRNA (adenine-N6,N6-)-dimethyltransferase activity"/>
    <property type="evidence" value="ECO:0007669"/>
    <property type="project" value="InterPro"/>
</dbReference>
<accession>A0A0W8E8C2</accession>
<evidence type="ECO:0000256" key="4">
    <source>
        <dbReference type="ARBA" id="ARBA00022884"/>
    </source>
</evidence>
<dbReference type="InterPro" id="IPR023165">
    <property type="entry name" value="rRNA_Ade_diMease-like_C"/>
</dbReference>
<keyword evidence="4" id="KW-0694">RNA-binding</keyword>
<dbReference type="Gene3D" id="1.10.8.100">
    <property type="entry name" value="Ribosomal RNA adenine dimethylase-like, domain 2"/>
    <property type="match status" value="1"/>
</dbReference>
<dbReference type="EMBL" id="LNQE01001837">
    <property type="protein sequence ID" value="KUG04887.1"/>
    <property type="molecule type" value="Genomic_DNA"/>
</dbReference>
<dbReference type="Gene3D" id="3.40.50.150">
    <property type="entry name" value="Vaccinia Virus protein VP39"/>
    <property type="match status" value="1"/>
</dbReference>
<dbReference type="SMART" id="SM00650">
    <property type="entry name" value="rADc"/>
    <property type="match status" value="1"/>
</dbReference>
<reference evidence="6" key="1">
    <citation type="journal article" date="2015" name="Proc. Natl. Acad. Sci. U.S.A.">
        <title>Networks of energetic and metabolic interactions define dynamics in microbial communities.</title>
        <authorList>
            <person name="Embree M."/>
            <person name="Liu J.K."/>
            <person name="Al-Bassam M.M."/>
            <person name="Zengler K."/>
        </authorList>
    </citation>
    <scope>NUCLEOTIDE SEQUENCE</scope>
</reference>
<keyword evidence="3" id="KW-0949">S-adenosyl-L-methionine</keyword>
<dbReference type="InterPro" id="IPR020598">
    <property type="entry name" value="rRNA_Ade_methylase_Trfase_N"/>
</dbReference>
<dbReference type="PANTHER" id="PTHR11727">
    <property type="entry name" value="DIMETHYLADENOSINE TRANSFERASE"/>
    <property type="match status" value="1"/>
</dbReference>